<evidence type="ECO:0000313" key="3">
    <source>
        <dbReference type="Proteomes" id="UP000623687"/>
    </source>
</evidence>
<dbReference type="VEuPathDB" id="FungiDB:PC9H_000151"/>
<accession>A0A8H7A810</accession>
<dbReference type="RefSeq" id="XP_036635659.1">
    <property type="nucleotide sequence ID" value="XM_036769814.1"/>
</dbReference>
<gene>
    <name evidence="2" type="ORF">PC9H_000151</name>
</gene>
<organism evidence="2 3">
    <name type="scientific">Pleurotus ostreatus</name>
    <name type="common">Oyster mushroom</name>
    <name type="synonym">White-rot fungus</name>
    <dbReference type="NCBI Taxonomy" id="5322"/>
    <lineage>
        <taxon>Eukaryota</taxon>
        <taxon>Fungi</taxon>
        <taxon>Dikarya</taxon>
        <taxon>Basidiomycota</taxon>
        <taxon>Agaricomycotina</taxon>
        <taxon>Agaricomycetes</taxon>
        <taxon>Agaricomycetidae</taxon>
        <taxon>Agaricales</taxon>
        <taxon>Pleurotineae</taxon>
        <taxon>Pleurotaceae</taxon>
        <taxon>Pleurotus</taxon>
    </lineage>
</organism>
<name>A0A8H7A810_PLEOS</name>
<dbReference type="GeneID" id="59369992"/>
<protein>
    <submittedName>
        <fullName evidence="2">Uncharacterized protein</fullName>
    </submittedName>
</protein>
<reference evidence="2" key="1">
    <citation type="submission" date="2019-07" db="EMBL/GenBank/DDBJ databases">
        <authorList>
            <person name="Palmer J.M."/>
        </authorList>
    </citation>
    <scope>NUCLEOTIDE SEQUENCE</scope>
    <source>
        <strain evidence="2">PC9</strain>
    </source>
</reference>
<dbReference type="Proteomes" id="UP000623687">
    <property type="component" value="Unassembled WGS sequence"/>
</dbReference>
<dbReference type="EMBL" id="JACETU010000001">
    <property type="protein sequence ID" value="KAF7439815.1"/>
    <property type="molecule type" value="Genomic_DNA"/>
</dbReference>
<proteinExistence type="predicted"/>
<evidence type="ECO:0000313" key="2">
    <source>
        <dbReference type="EMBL" id="KAF7439815.1"/>
    </source>
</evidence>
<dbReference type="AlphaFoldDB" id="A0A8H7A810"/>
<keyword evidence="3" id="KW-1185">Reference proteome</keyword>
<comment type="caution">
    <text evidence="2">The sequence shown here is derived from an EMBL/GenBank/DDBJ whole genome shotgun (WGS) entry which is preliminary data.</text>
</comment>
<feature type="region of interest" description="Disordered" evidence="1">
    <location>
        <begin position="99"/>
        <end position="119"/>
    </location>
</feature>
<sequence length="119" mass="12889">MSNTMIRPEGFENVVGGDEYDKRITAGINGGRGNNNKRIHMTDDDPEAQLALIKNSVSGDLPEAAAKAAFGQLLELRDTFDALKTRNLQLQSRLCLRKVKKTPTSNDTAGPDTAGTTSR</sequence>
<evidence type="ECO:0000256" key="1">
    <source>
        <dbReference type="SAM" id="MobiDB-lite"/>
    </source>
</evidence>
<feature type="compositionally biased region" description="Polar residues" evidence="1">
    <location>
        <begin position="102"/>
        <end position="119"/>
    </location>
</feature>